<dbReference type="STRING" id="357750.A0A2S6CKV4"/>
<proteinExistence type="predicted"/>
<dbReference type="OrthoDB" id="8300214at2759"/>
<dbReference type="InterPro" id="IPR029063">
    <property type="entry name" value="SAM-dependent_MTases_sf"/>
</dbReference>
<dbReference type="EMBL" id="PNEN01000284">
    <property type="protein sequence ID" value="PPJ60365.1"/>
    <property type="molecule type" value="Genomic_DNA"/>
</dbReference>
<gene>
    <name evidence="1" type="ORF">CBER1_10766</name>
</gene>
<keyword evidence="2" id="KW-1185">Reference proteome</keyword>
<reference evidence="2" key="1">
    <citation type="journal article" date="2017" name="bioRxiv">
        <title>Conservation of a gene cluster reveals novel cercosporin biosynthetic mechanisms and extends production to the genus Colletotrichum.</title>
        <authorList>
            <person name="de Jonge R."/>
            <person name="Ebert M.K."/>
            <person name="Huitt-Roehl C.R."/>
            <person name="Pal P."/>
            <person name="Suttle J.C."/>
            <person name="Spanner R.E."/>
            <person name="Neubauer J.D."/>
            <person name="Jurick W.M.II."/>
            <person name="Stott K.A."/>
            <person name="Secor G.A."/>
            <person name="Thomma B.P.H.J."/>
            <person name="Van de Peer Y."/>
            <person name="Townsend C.A."/>
            <person name="Bolton M.D."/>
        </authorList>
    </citation>
    <scope>NUCLEOTIDE SEQUENCE [LARGE SCALE GENOMIC DNA]</scope>
    <source>
        <strain evidence="2">CBS538.71</strain>
    </source>
</reference>
<evidence type="ECO:0000313" key="1">
    <source>
        <dbReference type="EMBL" id="PPJ60365.1"/>
    </source>
</evidence>
<dbReference type="SUPFAM" id="SSF53335">
    <property type="entry name" value="S-adenosyl-L-methionine-dependent methyltransferases"/>
    <property type="match status" value="1"/>
</dbReference>
<comment type="caution">
    <text evidence="1">The sequence shown here is derived from an EMBL/GenBank/DDBJ whole genome shotgun (WGS) entry which is preliminary data.</text>
</comment>
<protein>
    <recommendedName>
        <fullName evidence="3">Methyltransferase domain-containing protein</fullName>
    </recommendedName>
</protein>
<evidence type="ECO:0008006" key="3">
    <source>
        <dbReference type="Google" id="ProtNLM"/>
    </source>
</evidence>
<organism evidence="1 2">
    <name type="scientific">Cercospora berteroae</name>
    <dbReference type="NCBI Taxonomy" id="357750"/>
    <lineage>
        <taxon>Eukaryota</taxon>
        <taxon>Fungi</taxon>
        <taxon>Dikarya</taxon>
        <taxon>Ascomycota</taxon>
        <taxon>Pezizomycotina</taxon>
        <taxon>Dothideomycetes</taxon>
        <taxon>Dothideomycetidae</taxon>
        <taxon>Mycosphaerellales</taxon>
        <taxon>Mycosphaerellaceae</taxon>
        <taxon>Cercospora</taxon>
    </lineage>
</organism>
<name>A0A2S6CKV4_9PEZI</name>
<sequence>MSKSNTSIQDLAATLSKSTISGSSDATQTSQLVHRLNILAKWSDNDLTKARAALQGRCVLELGCGQGDMTVALAHLVQNQIDADHSEKQEHLYKGTVLALDPADLDYGAPYTLRQAQEYISQSDSGLGKYIDWLQCDPIKYLENLNDRNEGNSTTEEQFPDFIILAHSIFYLPGEENSSRLLRALHDASSQSRAQNNRNPPRLLLAEWGMKITSPAAEAHALAVEIQKSKPIKEGNVQCVITPARIVELANEAGWTMEREAWIESPEVDDGKWEVGAVKAGINLNGLEEHSEIRRKYQRMLQLSEEEGGEVKSMDVWTGVFRLG</sequence>
<dbReference type="Proteomes" id="UP000237631">
    <property type="component" value="Unassembled WGS sequence"/>
</dbReference>
<dbReference type="Gene3D" id="3.40.50.150">
    <property type="entry name" value="Vaccinia Virus protein VP39"/>
    <property type="match status" value="1"/>
</dbReference>
<dbReference type="AlphaFoldDB" id="A0A2S6CKV4"/>
<evidence type="ECO:0000313" key="2">
    <source>
        <dbReference type="Proteomes" id="UP000237631"/>
    </source>
</evidence>
<accession>A0A2S6CKV4</accession>